<dbReference type="AlphaFoldDB" id="A0AAU9JJ59"/>
<sequence length="107" mass="12451">MGNYTCLTYRDENEKFITESFQEMQRPSISPASNKNFHATMIKSLKTEIQISKLEIVHLQSVLRGYLDRKITQIISRTKPIKAQNSWDSPLLKHFFPPSLPILPDLF</sequence>
<evidence type="ECO:0000313" key="1">
    <source>
        <dbReference type="EMBL" id="CAG9324150.1"/>
    </source>
</evidence>
<organism evidence="1 2">
    <name type="scientific">Blepharisma stoltei</name>
    <dbReference type="NCBI Taxonomy" id="1481888"/>
    <lineage>
        <taxon>Eukaryota</taxon>
        <taxon>Sar</taxon>
        <taxon>Alveolata</taxon>
        <taxon>Ciliophora</taxon>
        <taxon>Postciliodesmatophora</taxon>
        <taxon>Heterotrichea</taxon>
        <taxon>Heterotrichida</taxon>
        <taxon>Blepharismidae</taxon>
        <taxon>Blepharisma</taxon>
    </lineage>
</organism>
<proteinExistence type="predicted"/>
<comment type="caution">
    <text evidence="1">The sequence shown here is derived from an EMBL/GenBank/DDBJ whole genome shotgun (WGS) entry which is preliminary data.</text>
</comment>
<reference evidence="1" key="1">
    <citation type="submission" date="2021-09" db="EMBL/GenBank/DDBJ databases">
        <authorList>
            <consortium name="AG Swart"/>
            <person name="Singh M."/>
            <person name="Singh A."/>
            <person name="Seah K."/>
            <person name="Emmerich C."/>
        </authorList>
    </citation>
    <scope>NUCLEOTIDE SEQUENCE</scope>
    <source>
        <strain evidence="1">ATCC30299</strain>
    </source>
</reference>
<dbReference type="EMBL" id="CAJZBQ010000035">
    <property type="protein sequence ID" value="CAG9324150.1"/>
    <property type="molecule type" value="Genomic_DNA"/>
</dbReference>
<evidence type="ECO:0000313" key="2">
    <source>
        <dbReference type="Proteomes" id="UP001162131"/>
    </source>
</evidence>
<name>A0AAU9JJ59_9CILI</name>
<protein>
    <submittedName>
        <fullName evidence="1">Uncharacterized protein</fullName>
    </submittedName>
</protein>
<gene>
    <name evidence="1" type="ORF">BSTOLATCC_MIC35171</name>
</gene>
<keyword evidence="2" id="KW-1185">Reference proteome</keyword>
<dbReference type="PROSITE" id="PS50096">
    <property type="entry name" value="IQ"/>
    <property type="match status" value="1"/>
</dbReference>
<dbReference type="Proteomes" id="UP001162131">
    <property type="component" value="Unassembled WGS sequence"/>
</dbReference>
<accession>A0AAU9JJ59</accession>